<evidence type="ECO:0000313" key="2">
    <source>
        <dbReference type="Proteomes" id="UP000247465"/>
    </source>
</evidence>
<accession>A0A2Z4AH58</accession>
<dbReference type="SUPFAM" id="SSF51735">
    <property type="entry name" value="NAD(P)-binding Rossmann-fold domains"/>
    <property type="match status" value="1"/>
</dbReference>
<dbReference type="Proteomes" id="UP000247465">
    <property type="component" value="Chromosome"/>
</dbReference>
<organism evidence="1 2">
    <name type="scientific">Candidatus Moanibacter tarae</name>
    <dbReference type="NCBI Taxonomy" id="2200854"/>
    <lineage>
        <taxon>Bacteria</taxon>
        <taxon>Pseudomonadati</taxon>
        <taxon>Verrucomicrobiota</taxon>
        <taxon>Opitutia</taxon>
        <taxon>Puniceicoccales</taxon>
        <taxon>Puniceicoccales incertae sedis</taxon>
        <taxon>Candidatus Moanibacter</taxon>
    </lineage>
</organism>
<dbReference type="KEGG" id="mtar:DF168_00724"/>
<evidence type="ECO:0008006" key="3">
    <source>
        <dbReference type="Google" id="ProtNLM"/>
    </source>
</evidence>
<proteinExistence type="predicted"/>
<dbReference type="EMBL" id="CP029803">
    <property type="protein sequence ID" value="AWT59534.1"/>
    <property type="molecule type" value="Genomic_DNA"/>
</dbReference>
<name>A0A2Z4AH58_9BACT</name>
<reference evidence="1 2" key="1">
    <citation type="submission" date="2018-06" db="EMBL/GenBank/DDBJ databases">
        <title>Draft Genome Sequence of a Novel Marine Bacterium Related to the Verrucomicrobia.</title>
        <authorList>
            <person name="Vosseberg J."/>
            <person name="Martijn J."/>
            <person name="Ettema T.J.G."/>
        </authorList>
    </citation>
    <scope>NUCLEOTIDE SEQUENCE [LARGE SCALE GENOMIC DNA]</scope>
    <source>
        <strain evidence="1">TARA_B100001123</strain>
    </source>
</reference>
<sequence>MINVLLIGGRGIIGSGLRYYLPRLDSNYGIVTVDLPGAVDLAGKQEVESEFVDLDINTDHEAFNGLVVGKDMVIYLARKNPLEEMNAMTDLVFDTVRRQSHPPLIVAASSVHAVDEAYNFVDGPLSILADRKFHEIDEMPDPISATIPACPNNDYGQEKAYVEEWAQQMALNGFGAISARWGGINERNKMTDERGYFTLWCHQEDAARFVHACYTSYVKGTLRNGAYYFVISNNTYNIFDIETPKREIGYEPVHNAEVFYKGD</sequence>
<dbReference type="Gene3D" id="3.40.50.720">
    <property type="entry name" value="NAD(P)-binding Rossmann-like Domain"/>
    <property type="match status" value="1"/>
</dbReference>
<evidence type="ECO:0000313" key="1">
    <source>
        <dbReference type="EMBL" id="AWT59534.1"/>
    </source>
</evidence>
<dbReference type="InterPro" id="IPR036291">
    <property type="entry name" value="NAD(P)-bd_dom_sf"/>
</dbReference>
<protein>
    <recommendedName>
        <fullName evidence="3">NAD-dependent epimerase/dehydratase domain-containing protein</fullName>
    </recommendedName>
</protein>
<dbReference type="AlphaFoldDB" id="A0A2Z4AH58"/>
<gene>
    <name evidence="1" type="ORF">DF168_00724</name>
</gene>